<dbReference type="Gene3D" id="2.60.120.10">
    <property type="entry name" value="Jelly Rolls"/>
    <property type="match status" value="1"/>
</dbReference>
<feature type="domain" description="HTH araC/xylS-type" evidence="4">
    <location>
        <begin position="184"/>
        <end position="282"/>
    </location>
</feature>
<evidence type="ECO:0000256" key="2">
    <source>
        <dbReference type="ARBA" id="ARBA00023125"/>
    </source>
</evidence>
<evidence type="ECO:0000313" key="5">
    <source>
        <dbReference type="EMBL" id="MBO7744292.1"/>
    </source>
</evidence>
<name>A0ABS3W7K0_9BACL</name>
<keyword evidence="6" id="KW-1185">Reference proteome</keyword>
<dbReference type="InterPro" id="IPR050204">
    <property type="entry name" value="AraC_XylS_family_regulators"/>
</dbReference>
<comment type="caution">
    <text evidence="5">The sequence shown here is derived from an EMBL/GenBank/DDBJ whole genome shotgun (WGS) entry which is preliminary data.</text>
</comment>
<dbReference type="CDD" id="cd02208">
    <property type="entry name" value="cupin_RmlC-like"/>
    <property type="match status" value="1"/>
</dbReference>
<dbReference type="PROSITE" id="PS01124">
    <property type="entry name" value="HTH_ARAC_FAMILY_2"/>
    <property type="match status" value="1"/>
</dbReference>
<evidence type="ECO:0000259" key="4">
    <source>
        <dbReference type="PROSITE" id="PS01124"/>
    </source>
</evidence>
<dbReference type="Pfam" id="PF12833">
    <property type="entry name" value="HTH_18"/>
    <property type="match status" value="1"/>
</dbReference>
<dbReference type="SMART" id="SM00342">
    <property type="entry name" value="HTH_ARAC"/>
    <property type="match status" value="1"/>
</dbReference>
<reference evidence="5 6" key="1">
    <citation type="submission" date="2021-03" db="EMBL/GenBank/DDBJ databases">
        <title>Paenibacillus artemisicola MWE-103 whole genome sequence.</title>
        <authorList>
            <person name="Ham Y.J."/>
        </authorList>
    </citation>
    <scope>NUCLEOTIDE SEQUENCE [LARGE SCALE GENOMIC DNA]</scope>
    <source>
        <strain evidence="5 6">MWE-103</strain>
    </source>
</reference>
<keyword evidence="1" id="KW-0805">Transcription regulation</keyword>
<dbReference type="EMBL" id="JAGGDJ010000004">
    <property type="protein sequence ID" value="MBO7744292.1"/>
    <property type="molecule type" value="Genomic_DNA"/>
</dbReference>
<sequence length="292" mass="33338">MTVSPLKENTFIPDRTFPINVFVVTGEIRTHWHDHLEWIYVRDGQARIQVDGAFEQLGQGELAFVNAKQLHSAVKLAPETELICIVFNEALVRGSGLDITEPHYFVPYLNRRVKWPSWMRTDAPFIEEMNAAFSRLLVEFTGKQAGYELLVKAELLRIFGLYFRYAEQNAAPAPARAQKPYDFTSLLLTLRERYQETISVGEAARLVNLSPNHFCKIFKSVTGKTLIEYMHVLRVQEAERLLLDTDYPVTEIAGLVGFSNMTYFGRVFKKVRSKAPSAIRKSRSSPPRADGH</sequence>
<dbReference type="SUPFAM" id="SSF51215">
    <property type="entry name" value="Regulatory protein AraC"/>
    <property type="match status" value="1"/>
</dbReference>
<evidence type="ECO:0000256" key="3">
    <source>
        <dbReference type="ARBA" id="ARBA00023163"/>
    </source>
</evidence>
<evidence type="ECO:0000313" key="6">
    <source>
        <dbReference type="Proteomes" id="UP000670947"/>
    </source>
</evidence>
<dbReference type="InterPro" id="IPR018060">
    <property type="entry name" value="HTH_AraC"/>
</dbReference>
<dbReference type="Pfam" id="PF02311">
    <property type="entry name" value="AraC_binding"/>
    <property type="match status" value="1"/>
</dbReference>
<protein>
    <submittedName>
        <fullName evidence="5">Helix-turn-helix transcriptional regulator</fullName>
    </submittedName>
</protein>
<accession>A0ABS3W7K0</accession>
<dbReference type="PANTHER" id="PTHR46796">
    <property type="entry name" value="HTH-TYPE TRANSCRIPTIONAL ACTIVATOR RHAS-RELATED"/>
    <property type="match status" value="1"/>
</dbReference>
<gene>
    <name evidence="5" type="ORF">I8J29_08810</name>
</gene>
<dbReference type="RefSeq" id="WP_208847252.1">
    <property type="nucleotide sequence ID" value="NZ_JAGGDJ010000004.1"/>
</dbReference>
<dbReference type="Gene3D" id="1.10.10.60">
    <property type="entry name" value="Homeodomain-like"/>
    <property type="match status" value="2"/>
</dbReference>
<dbReference type="PANTHER" id="PTHR46796:SF6">
    <property type="entry name" value="ARAC SUBFAMILY"/>
    <property type="match status" value="1"/>
</dbReference>
<dbReference type="SUPFAM" id="SSF46689">
    <property type="entry name" value="Homeodomain-like"/>
    <property type="match status" value="2"/>
</dbReference>
<dbReference type="Proteomes" id="UP000670947">
    <property type="component" value="Unassembled WGS sequence"/>
</dbReference>
<proteinExistence type="predicted"/>
<keyword evidence="2" id="KW-0238">DNA-binding</keyword>
<organism evidence="5 6">
    <name type="scientific">Paenibacillus artemisiicola</name>
    <dbReference type="NCBI Taxonomy" id="1172618"/>
    <lineage>
        <taxon>Bacteria</taxon>
        <taxon>Bacillati</taxon>
        <taxon>Bacillota</taxon>
        <taxon>Bacilli</taxon>
        <taxon>Bacillales</taxon>
        <taxon>Paenibacillaceae</taxon>
        <taxon>Paenibacillus</taxon>
    </lineage>
</organism>
<dbReference type="InterPro" id="IPR037923">
    <property type="entry name" value="HTH-like"/>
</dbReference>
<dbReference type="InterPro" id="IPR009057">
    <property type="entry name" value="Homeodomain-like_sf"/>
</dbReference>
<keyword evidence="3" id="KW-0804">Transcription</keyword>
<evidence type="ECO:0000256" key="1">
    <source>
        <dbReference type="ARBA" id="ARBA00023015"/>
    </source>
</evidence>
<dbReference type="InterPro" id="IPR003313">
    <property type="entry name" value="AraC-bd"/>
</dbReference>
<dbReference type="InterPro" id="IPR014710">
    <property type="entry name" value="RmlC-like_jellyroll"/>
</dbReference>